<gene>
    <name evidence="4" type="ORF">Q4T40_04780</name>
</gene>
<name>A0ABU3NUQ6_9FIRM</name>
<accession>A0ABU3NUQ6</accession>
<dbReference type="Gene3D" id="1.10.287.950">
    <property type="entry name" value="Methyl-accepting chemotaxis protein"/>
    <property type="match status" value="1"/>
</dbReference>
<dbReference type="PANTHER" id="PTHR32089">
    <property type="entry name" value="METHYL-ACCEPTING CHEMOTAXIS PROTEIN MCPB"/>
    <property type="match status" value="1"/>
</dbReference>
<evidence type="ECO:0000256" key="2">
    <source>
        <dbReference type="PROSITE-ProRule" id="PRU00284"/>
    </source>
</evidence>
<organism evidence="4 5">
    <name type="scientific">Anaeroselena agilis</name>
    <dbReference type="NCBI Taxonomy" id="3063788"/>
    <lineage>
        <taxon>Bacteria</taxon>
        <taxon>Bacillati</taxon>
        <taxon>Bacillota</taxon>
        <taxon>Negativicutes</taxon>
        <taxon>Acetonemataceae</taxon>
        <taxon>Anaeroselena</taxon>
    </lineage>
</organism>
<sequence>MNGTNPALDHFLHVMPVMVDLHAGQIGVAVTDREKYLYYRPSDKLDLKILPGAPLKAGTAIVRAMEEKRRVVVRGDKATFGLPYIATAYPIVGDGGNVVGGVVVIEPTDRQDALKEMADNLNDNIGTLASTTEEISAQAEEIATVSANLSRLSRESQQRVKETDQVLGLIKNIAGQTNLLGLNAAIEAARVGDAGRGFGVVAEEIRKLATASADSIKKIEDIIGAIQTDSNNTYGQLSQVNDVIGQIAGALAHVAGAVQEAGSMARELDQMADDLSHDK</sequence>
<dbReference type="EMBL" id="JAUOZS010000001">
    <property type="protein sequence ID" value="MDT8900553.1"/>
    <property type="molecule type" value="Genomic_DNA"/>
</dbReference>
<dbReference type="SUPFAM" id="SSF103190">
    <property type="entry name" value="Sensory domain-like"/>
    <property type="match status" value="1"/>
</dbReference>
<evidence type="ECO:0000313" key="5">
    <source>
        <dbReference type="Proteomes" id="UP001254848"/>
    </source>
</evidence>
<keyword evidence="1 2" id="KW-0807">Transducer</keyword>
<dbReference type="PANTHER" id="PTHR32089:SF112">
    <property type="entry name" value="LYSOZYME-LIKE PROTEIN-RELATED"/>
    <property type="match status" value="1"/>
</dbReference>
<proteinExistence type="predicted"/>
<evidence type="ECO:0000256" key="1">
    <source>
        <dbReference type="ARBA" id="ARBA00023224"/>
    </source>
</evidence>
<keyword evidence="5" id="KW-1185">Reference proteome</keyword>
<dbReference type="InterPro" id="IPR029151">
    <property type="entry name" value="Sensor-like_sf"/>
</dbReference>
<evidence type="ECO:0000259" key="3">
    <source>
        <dbReference type="PROSITE" id="PS50111"/>
    </source>
</evidence>
<feature type="domain" description="Methyl-accepting transducer" evidence="3">
    <location>
        <begin position="112"/>
        <end position="279"/>
    </location>
</feature>
<dbReference type="Pfam" id="PF00015">
    <property type="entry name" value="MCPsignal"/>
    <property type="match status" value="1"/>
</dbReference>
<dbReference type="SUPFAM" id="SSF58104">
    <property type="entry name" value="Methyl-accepting chemotaxis protein (MCP) signaling domain"/>
    <property type="match status" value="1"/>
</dbReference>
<evidence type="ECO:0000313" key="4">
    <source>
        <dbReference type="EMBL" id="MDT8900553.1"/>
    </source>
</evidence>
<reference evidence="4 5" key="1">
    <citation type="submission" date="2023-07" db="EMBL/GenBank/DDBJ databases">
        <title>The novel representative of Negativicutes class, Anaeroselena agilis gen. nov. sp. nov.</title>
        <authorList>
            <person name="Prokofeva M.I."/>
            <person name="Elcheninov A.G."/>
            <person name="Klyukina A."/>
            <person name="Kublanov I.V."/>
            <person name="Frolov E.N."/>
            <person name="Podosokorskaya O.A."/>
        </authorList>
    </citation>
    <scope>NUCLEOTIDE SEQUENCE [LARGE SCALE GENOMIC DNA]</scope>
    <source>
        <strain evidence="4 5">4137-cl</strain>
    </source>
</reference>
<dbReference type="Proteomes" id="UP001254848">
    <property type="component" value="Unassembled WGS sequence"/>
</dbReference>
<dbReference type="PROSITE" id="PS50111">
    <property type="entry name" value="CHEMOTAXIS_TRANSDUC_2"/>
    <property type="match status" value="1"/>
</dbReference>
<protein>
    <submittedName>
        <fullName evidence="4">Methyl-accepting chemotaxis protein</fullName>
    </submittedName>
</protein>
<comment type="caution">
    <text evidence="4">The sequence shown here is derived from an EMBL/GenBank/DDBJ whole genome shotgun (WGS) entry which is preliminary data.</text>
</comment>
<dbReference type="InterPro" id="IPR004089">
    <property type="entry name" value="MCPsignal_dom"/>
</dbReference>
<dbReference type="RefSeq" id="WP_413779091.1">
    <property type="nucleotide sequence ID" value="NZ_JAUOZS010000001.1"/>
</dbReference>
<dbReference type="SMART" id="SM00283">
    <property type="entry name" value="MA"/>
    <property type="match status" value="1"/>
</dbReference>